<dbReference type="EMBL" id="JAULSV010000001">
    <property type="protein sequence ID" value="KAK0655540.1"/>
    <property type="molecule type" value="Genomic_DNA"/>
</dbReference>
<keyword evidence="2" id="KW-1185">Reference proteome</keyword>
<sequence length="207" mass="22191">MEGHVAAHTAERPLAGVRAGTGWERVAQTHRGSVRAVLKSRSSAGGSMDKEAAVGVEGGEGVDAPRLGPGSAACLVAERLNHSKWRRLRHPGLSCPARHGRYPERCQCHLWAGVHAGQPSAATVGIPPQPTTWRSGALQLLGYSTKPDRAREPLVRRRGSPARPAFDLVLDWIDPILTPLWLGVGGIASVRSWPGSCHCPTKFWSTD</sequence>
<name>A0AA39YPA9_9PEZI</name>
<evidence type="ECO:0000313" key="1">
    <source>
        <dbReference type="EMBL" id="KAK0655540.1"/>
    </source>
</evidence>
<dbReference type="Proteomes" id="UP001174936">
    <property type="component" value="Unassembled WGS sequence"/>
</dbReference>
<comment type="caution">
    <text evidence="1">The sequence shown here is derived from an EMBL/GenBank/DDBJ whole genome shotgun (WGS) entry which is preliminary data.</text>
</comment>
<gene>
    <name evidence="1" type="ORF">B0T16DRAFT_13886</name>
</gene>
<accession>A0AA39YPA9</accession>
<protein>
    <submittedName>
        <fullName evidence="1">Uncharacterized protein</fullName>
    </submittedName>
</protein>
<dbReference type="AlphaFoldDB" id="A0AA39YPA9"/>
<organism evidence="1 2">
    <name type="scientific">Cercophora newfieldiana</name>
    <dbReference type="NCBI Taxonomy" id="92897"/>
    <lineage>
        <taxon>Eukaryota</taxon>
        <taxon>Fungi</taxon>
        <taxon>Dikarya</taxon>
        <taxon>Ascomycota</taxon>
        <taxon>Pezizomycotina</taxon>
        <taxon>Sordariomycetes</taxon>
        <taxon>Sordariomycetidae</taxon>
        <taxon>Sordariales</taxon>
        <taxon>Lasiosphaeriaceae</taxon>
        <taxon>Cercophora</taxon>
    </lineage>
</organism>
<reference evidence="1" key="1">
    <citation type="submission" date="2023-06" db="EMBL/GenBank/DDBJ databases">
        <title>Genome-scale phylogeny and comparative genomics of the fungal order Sordariales.</title>
        <authorList>
            <consortium name="Lawrence Berkeley National Laboratory"/>
            <person name="Hensen N."/>
            <person name="Bonometti L."/>
            <person name="Westerberg I."/>
            <person name="Brannstrom I.O."/>
            <person name="Guillou S."/>
            <person name="Cros-Aarteil S."/>
            <person name="Calhoun S."/>
            <person name="Haridas S."/>
            <person name="Kuo A."/>
            <person name="Mondo S."/>
            <person name="Pangilinan J."/>
            <person name="Riley R."/>
            <person name="Labutti K."/>
            <person name="Andreopoulos B."/>
            <person name="Lipzen A."/>
            <person name="Chen C."/>
            <person name="Yanf M."/>
            <person name="Daum C."/>
            <person name="Ng V."/>
            <person name="Clum A."/>
            <person name="Steindorff A."/>
            <person name="Ohm R."/>
            <person name="Martin F."/>
            <person name="Silar P."/>
            <person name="Natvig D."/>
            <person name="Lalanne C."/>
            <person name="Gautier V."/>
            <person name="Ament-Velasquez S.L."/>
            <person name="Kruys A."/>
            <person name="Hutchinson M.I."/>
            <person name="Powell A.J."/>
            <person name="Barry K."/>
            <person name="Miller A.N."/>
            <person name="Grigoriev I.V."/>
            <person name="Debuchy R."/>
            <person name="Gladieux P."/>
            <person name="Thoren M.H."/>
            <person name="Johannesson H."/>
        </authorList>
    </citation>
    <scope>NUCLEOTIDE SEQUENCE</scope>
    <source>
        <strain evidence="1">SMH2532-1</strain>
    </source>
</reference>
<evidence type="ECO:0000313" key="2">
    <source>
        <dbReference type="Proteomes" id="UP001174936"/>
    </source>
</evidence>
<proteinExistence type="predicted"/>